<feature type="domain" description="CMP/dCMP-type deaminase" evidence="9">
    <location>
        <begin position="35"/>
        <end position="143"/>
    </location>
</feature>
<feature type="domain" description="CMP/dCMP-type deaminase" evidence="9">
    <location>
        <begin position="634"/>
        <end position="752"/>
    </location>
</feature>
<keyword evidence="3" id="KW-0479">Metal-binding</keyword>
<dbReference type="Pfam" id="PF00383">
    <property type="entry name" value="dCMP_cyt_deam_1"/>
    <property type="match status" value="2"/>
</dbReference>
<keyword evidence="10" id="KW-1185">Reference proteome</keyword>
<dbReference type="InterPro" id="IPR016192">
    <property type="entry name" value="APOBEC/CMP_deaminase_Zn-bd"/>
</dbReference>
<dbReference type="InterPro" id="IPR016193">
    <property type="entry name" value="Cytidine_deaminase-like"/>
</dbReference>
<dbReference type="PANTHER" id="PTHR11086:SF18">
    <property type="entry name" value="DEOXYCYTIDYLATE DEAMINASE"/>
    <property type="match status" value="1"/>
</dbReference>
<dbReference type="GO" id="GO:0005737">
    <property type="term" value="C:cytoplasm"/>
    <property type="evidence" value="ECO:0007669"/>
    <property type="project" value="TreeGrafter"/>
</dbReference>
<sequence>MSQNQEREAKETETKINEASKIDIDELKPPLRLKSKKDLFMCLALHMENSPMCEDPEGDFYKSGIVICESDKVHKVVAMCCSTKSLHAVQRVLLNTHITLRNCTVYLSRKPCSSCSKFLVQGEISAVYYWPRHPELKQGVNFVKKDLYQVDHLFLRSSVISSVFVPLEQLDKDTVSKLVLRTKRYKCPQCKPNYEETRKENYEINCDLLDLQDCRKTWEKKTKDALKYLNDLLHCSHGKFEEGEPSVMNIHALQLCYLLAARSDDPFEGVGCILYNENGFFFGAGYNGYPIGALYGNLPRHGRAVRSYPAKKSALIHAEANALLFRFKNIGDKDILYCSKLPCSDCQKYIEFVGIKKIVSTEKCCYITHNKWNQVSDRSAVYALQAGSNDQGANNSVPKGDVEGKAVSSCRLEKSEMCLFLAIHMENSPYCESPKGTVGPGSSTFKFCKTGIVICEGDKFQRIIAMDCSSKSLHAVQKVLLRLPNELRGCNVYLSRKPCIDCVKFLVQAQVRNIFFWPSLEIDTNTIKANKETFENQSKLIGNILKESCTYDAMFVPLVDGQSETKGAPISSIFECPELKTILDASSMSFLNEKEYQSAYKEEVKKAQNYIQMLTGNKNKKLLENNFHEILECEEEEEYIQHALQLCKFLAARSDASDKVGTVIYKGKNIVAVGYNGFPRGTMNNLFVNKDDGSLDQSRIVCAEANALILRPDDTLGGAELITLKKPCINCVRLIEEKGLKRIIWPKSESQL</sequence>
<evidence type="ECO:0000256" key="8">
    <source>
        <dbReference type="ARBA" id="ARBA00041763"/>
    </source>
</evidence>
<dbReference type="PROSITE" id="PS51747">
    <property type="entry name" value="CYT_DCMP_DEAMINASES_2"/>
    <property type="match status" value="2"/>
</dbReference>
<accession>A0AA97L6C0</accession>
<name>A0AA97L6C0_EUBMA</name>
<evidence type="ECO:0000259" key="9">
    <source>
        <dbReference type="PROSITE" id="PS51747"/>
    </source>
</evidence>
<evidence type="ECO:0000313" key="10">
    <source>
        <dbReference type="Proteomes" id="UP001190640"/>
    </source>
</evidence>
<keyword evidence="6" id="KW-0862">Zinc</keyword>
<evidence type="ECO:0000256" key="2">
    <source>
        <dbReference type="ARBA" id="ARBA00006576"/>
    </source>
</evidence>
<reference evidence="11" key="1">
    <citation type="submission" date="2025-08" db="UniProtKB">
        <authorList>
            <consortium name="RefSeq"/>
        </authorList>
    </citation>
    <scope>IDENTIFICATION</scope>
    <source>
        <tissue evidence="11">Blood</tissue>
    </source>
</reference>
<dbReference type="InterPro" id="IPR015517">
    <property type="entry name" value="dCMP_deaminase-rel"/>
</dbReference>
<dbReference type="PANTHER" id="PTHR11086">
    <property type="entry name" value="DEOXYCYTIDYLATE DEAMINASE-RELATED"/>
    <property type="match status" value="1"/>
</dbReference>
<evidence type="ECO:0000256" key="4">
    <source>
        <dbReference type="ARBA" id="ARBA00022727"/>
    </source>
</evidence>
<evidence type="ECO:0000256" key="7">
    <source>
        <dbReference type="ARBA" id="ARBA00038938"/>
    </source>
</evidence>
<organism evidence="10 11">
    <name type="scientific">Eublepharis macularius</name>
    <name type="common">Leopard gecko</name>
    <name type="synonym">Cyrtodactylus macularius</name>
    <dbReference type="NCBI Taxonomy" id="481883"/>
    <lineage>
        <taxon>Eukaryota</taxon>
        <taxon>Metazoa</taxon>
        <taxon>Chordata</taxon>
        <taxon>Craniata</taxon>
        <taxon>Vertebrata</taxon>
        <taxon>Euteleostomi</taxon>
        <taxon>Lepidosauria</taxon>
        <taxon>Squamata</taxon>
        <taxon>Bifurcata</taxon>
        <taxon>Gekkota</taxon>
        <taxon>Eublepharidae</taxon>
        <taxon>Eublepharinae</taxon>
        <taxon>Eublepharis</taxon>
    </lineage>
</organism>
<dbReference type="AlphaFoldDB" id="A0AA97L6C0"/>
<evidence type="ECO:0000313" key="11">
    <source>
        <dbReference type="RefSeq" id="XP_054843843.1"/>
    </source>
</evidence>
<keyword evidence="4" id="KW-0545">Nucleotide biosynthesis</keyword>
<dbReference type="GeneID" id="129335415"/>
<dbReference type="SUPFAM" id="SSF53927">
    <property type="entry name" value="Cytidine deaminase-like"/>
    <property type="match status" value="4"/>
</dbReference>
<protein>
    <recommendedName>
        <fullName evidence="8">dCMP deaminase</fullName>
        <ecNumber evidence="7">3.5.4.12</ecNumber>
    </recommendedName>
    <alternativeName>
        <fullName evidence="8">dCMP deaminase</fullName>
    </alternativeName>
</protein>
<dbReference type="InterPro" id="IPR002125">
    <property type="entry name" value="CMP_dCMP_dom"/>
</dbReference>
<evidence type="ECO:0000256" key="6">
    <source>
        <dbReference type="ARBA" id="ARBA00022833"/>
    </source>
</evidence>
<dbReference type="RefSeq" id="XP_054843843.1">
    <property type="nucleotide sequence ID" value="XM_054987868.1"/>
</dbReference>
<proteinExistence type="inferred from homology"/>
<evidence type="ECO:0000256" key="1">
    <source>
        <dbReference type="ARBA" id="ARBA00001947"/>
    </source>
</evidence>
<dbReference type="Gene3D" id="3.40.140.10">
    <property type="entry name" value="Cytidine Deaminase, domain 2"/>
    <property type="match status" value="4"/>
</dbReference>
<dbReference type="EC" id="3.5.4.12" evidence="7"/>
<comment type="similarity">
    <text evidence="2">Belongs to the cytidine and deoxycytidylate deaminase family.</text>
</comment>
<keyword evidence="5" id="KW-0378">Hydrolase</keyword>
<evidence type="ECO:0000256" key="3">
    <source>
        <dbReference type="ARBA" id="ARBA00022723"/>
    </source>
</evidence>
<comment type="cofactor">
    <cofactor evidence="1">
        <name>Zn(2+)</name>
        <dbReference type="ChEBI" id="CHEBI:29105"/>
    </cofactor>
</comment>
<dbReference type="Proteomes" id="UP001190640">
    <property type="component" value="Chromosome 9"/>
</dbReference>
<dbReference type="GO" id="GO:0008270">
    <property type="term" value="F:zinc ion binding"/>
    <property type="evidence" value="ECO:0007669"/>
    <property type="project" value="InterPro"/>
</dbReference>
<gene>
    <name evidence="11" type="primary">LOC129335415</name>
</gene>
<evidence type="ECO:0000256" key="5">
    <source>
        <dbReference type="ARBA" id="ARBA00022801"/>
    </source>
</evidence>
<dbReference type="KEGG" id="emc:129335415"/>
<dbReference type="GO" id="GO:0004132">
    <property type="term" value="F:dCMP deaminase activity"/>
    <property type="evidence" value="ECO:0007669"/>
    <property type="project" value="TreeGrafter"/>
</dbReference>
<dbReference type="PROSITE" id="PS00903">
    <property type="entry name" value="CYT_DCMP_DEAMINASES_1"/>
    <property type="match status" value="2"/>
</dbReference>